<comment type="caution">
    <text evidence="1">The sequence shown here is derived from an EMBL/GenBank/DDBJ whole genome shotgun (WGS) entry which is preliminary data.</text>
</comment>
<dbReference type="Proteomes" id="UP000263517">
    <property type="component" value="Unassembled WGS sequence"/>
</dbReference>
<reference evidence="1 2" key="1">
    <citation type="journal article" date="2018" name="Nat. Biotechnol.">
        <title>A standardized bacterial taxonomy based on genome phylogeny substantially revises the tree of life.</title>
        <authorList>
            <person name="Parks D.H."/>
            <person name="Chuvochina M."/>
            <person name="Waite D.W."/>
            <person name="Rinke C."/>
            <person name="Skarshewski A."/>
            <person name="Chaumeil P.A."/>
            <person name="Hugenholtz P."/>
        </authorList>
    </citation>
    <scope>NUCLEOTIDE SEQUENCE [LARGE SCALE GENOMIC DNA]</scope>
    <source>
        <strain evidence="1">UBA11978</strain>
    </source>
</reference>
<proteinExistence type="predicted"/>
<accession>A0A350NZ79</accession>
<name>A0A350NZ79_9ALTE</name>
<dbReference type="EMBL" id="DNAN01000046">
    <property type="protein sequence ID" value="HAW74346.1"/>
    <property type="molecule type" value="Genomic_DNA"/>
</dbReference>
<gene>
    <name evidence="1" type="ORF">DCW74_01255</name>
</gene>
<sequence>MNIIRVYNVSAEISGEGFPVSVDYNGETYVFQPSDCYWERKSITQETIDPGAGVKLTGIKKTWAKEESKTEWANYCDVPSDMCSWLFELGQDYVHHNVLKSGAEMED</sequence>
<organism evidence="1 2">
    <name type="scientific">Alteromonas australica</name>
    <dbReference type="NCBI Taxonomy" id="589873"/>
    <lineage>
        <taxon>Bacteria</taxon>
        <taxon>Pseudomonadati</taxon>
        <taxon>Pseudomonadota</taxon>
        <taxon>Gammaproteobacteria</taxon>
        <taxon>Alteromonadales</taxon>
        <taxon>Alteromonadaceae</taxon>
        <taxon>Alteromonas/Salinimonas group</taxon>
        <taxon>Alteromonas</taxon>
    </lineage>
</organism>
<evidence type="ECO:0000313" key="1">
    <source>
        <dbReference type="EMBL" id="HAW74346.1"/>
    </source>
</evidence>
<evidence type="ECO:0000313" key="2">
    <source>
        <dbReference type="Proteomes" id="UP000263517"/>
    </source>
</evidence>
<protein>
    <submittedName>
        <fullName evidence="1">Uncharacterized protein</fullName>
    </submittedName>
</protein>
<feature type="non-terminal residue" evidence="1">
    <location>
        <position position="107"/>
    </location>
</feature>
<dbReference type="AlphaFoldDB" id="A0A350NZ79"/>